<dbReference type="Pfam" id="PF00047">
    <property type="entry name" value="ig"/>
    <property type="match status" value="1"/>
</dbReference>
<dbReference type="GO" id="GO:0009986">
    <property type="term" value="C:cell surface"/>
    <property type="evidence" value="ECO:0000266"/>
    <property type="project" value="RGD"/>
</dbReference>
<dbReference type="Bgee" id="ENSRNOG00000027811">
    <property type="expression patterns" value="Expressed in lung and 18 other cell types or tissues"/>
</dbReference>
<dbReference type="SMR" id="A0A0G2JVH3"/>
<dbReference type="GO" id="GO:0043378">
    <property type="term" value="P:positive regulation of CD8-positive, alpha-beta T cell differentiation"/>
    <property type="evidence" value="ECO:0000266"/>
    <property type="project" value="RGD"/>
</dbReference>
<dbReference type="GO" id="GO:1902532">
    <property type="term" value="P:negative regulation of intracellular signal transduction"/>
    <property type="evidence" value="ECO:0000266"/>
    <property type="project" value="RGD"/>
</dbReference>
<dbReference type="GO" id="GO:0031623">
    <property type="term" value="P:receptor internalization"/>
    <property type="evidence" value="ECO:0000266"/>
    <property type="project" value="RGD"/>
</dbReference>
<proteinExistence type="predicted"/>
<keyword evidence="4" id="KW-0393">Immunoglobulin domain</keyword>
<dbReference type="OMA" id="THAPVKH"/>
<keyword evidence="8" id="KW-1185">Reference proteome</keyword>
<dbReference type="GO" id="GO:0050860">
    <property type="term" value="P:negative regulation of T cell receptor signaling pathway"/>
    <property type="evidence" value="ECO:0000266"/>
    <property type="project" value="RGD"/>
</dbReference>
<dbReference type="Ensembl" id="ENSRNOT00000077186.3">
    <property type="protein sequence ID" value="ENSRNOP00000069484.1"/>
    <property type="gene ID" value="ENSRNOG00000027811.8"/>
</dbReference>
<dbReference type="GO" id="GO:1900016">
    <property type="term" value="P:negative regulation of cytokine production involved in inflammatory response"/>
    <property type="evidence" value="ECO:0000266"/>
    <property type="project" value="RGD"/>
</dbReference>
<keyword evidence="5" id="KW-0812">Transmembrane</keyword>
<name>A0A0G2JVH3_RAT</name>
<protein>
    <submittedName>
        <fullName evidence="7">Leukocyte immunoglobulin like receptor B4</fullName>
    </submittedName>
</protein>
<evidence type="ECO:0000256" key="3">
    <source>
        <dbReference type="ARBA" id="ARBA00023180"/>
    </source>
</evidence>
<feature type="domain" description="Ig-like" evidence="6">
    <location>
        <begin position="160"/>
        <end position="232"/>
    </location>
</feature>
<dbReference type="GO" id="GO:0005886">
    <property type="term" value="C:plasma membrane"/>
    <property type="evidence" value="ECO:0000318"/>
    <property type="project" value="GO_Central"/>
</dbReference>
<organism evidence="7 8">
    <name type="scientific">Rattus norvegicus</name>
    <name type="common">Rat</name>
    <dbReference type="NCBI Taxonomy" id="10116"/>
    <lineage>
        <taxon>Eukaryota</taxon>
        <taxon>Metazoa</taxon>
        <taxon>Chordata</taxon>
        <taxon>Craniata</taxon>
        <taxon>Vertebrata</taxon>
        <taxon>Euteleostomi</taxon>
        <taxon>Mammalia</taxon>
        <taxon>Eutheria</taxon>
        <taxon>Euarchontoglires</taxon>
        <taxon>Glires</taxon>
        <taxon>Rodentia</taxon>
        <taxon>Myomorpha</taxon>
        <taxon>Muroidea</taxon>
        <taxon>Muridae</taxon>
        <taxon>Murinae</taxon>
        <taxon>Rattus</taxon>
    </lineage>
</organism>
<reference evidence="7" key="2">
    <citation type="submission" date="2025-08" db="UniProtKB">
        <authorList>
            <consortium name="Ensembl"/>
        </authorList>
    </citation>
    <scope>IDENTIFICATION</scope>
    <source>
        <strain evidence="7">Brown Norway</strain>
    </source>
</reference>
<dbReference type="GO" id="GO:0032703">
    <property type="term" value="P:negative regulation of interleukin-2 production"/>
    <property type="evidence" value="ECO:0000266"/>
    <property type="project" value="RGD"/>
</dbReference>
<dbReference type="InterPro" id="IPR013151">
    <property type="entry name" value="Immunoglobulin_dom"/>
</dbReference>
<dbReference type="OrthoDB" id="9629903at2759"/>
<dbReference type="GO" id="GO:0019903">
    <property type="term" value="F:protein phosphatase binding"/>
    <property type="evidence" value="ECO:0000266"/>
    <property type="project" value="RGD"/>
</dbReference>
<evidence type="ECO:0000256" key="5">
    <source>
        <dbReference type="SAM" id="Phobius"/>
    </source>
</evidence>
<dbReference type="GO" id="GO:0002764">
    <property type="term" value="P:immune response-regulating signaling pathway"/>
    <property type="evidence" value="ECO:0000318"/>
    <property type="project" value="GO_Central"/>
</dbReference>
<dbReference type="GO" id="GO:0030292">
    <property type="term" value="F:protein tyrosine kinase inhibitor activity"/>
    <property type="evidence" value="ECO:0000266"/>
    <property type="project" value="RGD"/>
</dbReference>
<accession>A0A0G2JVH3</accession>
<dbReference type="Gene3D" id="2.60.40.10">
    <property type="entry name" value="Immunoglobulins"/>
    <property type="match status" value="2"/>
</dbReference>
<dbReference type="GO" id="GO:0071659">
    <property type="term" value="P:negative regulation of IP-10 production"/>
    <property type="evidence" value="ECO:0000266"/>
    <property type="project" value="RGD"/>
</dbReference>
<dbReference type="InterPro" id="IPR036179">
    <property type="entry name" value="Ig-like_dom_sf"/>
</dbReference>
<evidence type="ECO:0000313" key="7">
    <source>
        <dbReference type="Ensembl" id="ENSRNOP00000069484.1"/>
    </source>
</evidence>
<dbReference type="PROSITE" id="PS50835">
    <property type="entry name" value="IG_LIKE"/>
    <property type="match status" value="1"/>
</dbReference>
<dbReference type="GO" id="GO:0032715">
    <property type="term" value="P:negative regulation of interleukin-6 production"/>
    <property type="evidence" value="ECO:0000266"/>
    <property type="project" value="RGD"/>
</dbReference>
<evidence type="ECO:0000313" key="8">
    <source>
        <dbReference type="Proteomes" id="UP000002494"/>
    </source>
</evidence>
<dbReference type="RGD" id="1359090">
    <property type="gene designation" value="Lilrb4"/>
</dbReference>
<dbReference type="STRING" id="10116.ENSRNOP00000069484"/>
<dbReference type="InterPro" id="IPR013783">
    <property type="entry name" value="Ig-like_fold"/>
</dbReference>
<dbReference type="FunCoup" id="A0A0G2JVH3">
    <property type="interactions" value="2"/>
</dbReference>
<dbReference type="GeneTree" id="ENSGT01150000286974"/>
<keyword evidence="1" id="KW-0732">Signal</keyword>
<dbReference type="GO" id="GO:0150102">
    <property type="term" value="P:negative regulation of monocyte activation"/>
    <property type="evidence" value="ECO:0000266"/>
    <property type="project" value="RGD"/>
</dbReference>
<reference evidence="7" key="3">
    <citation type="submission" date="2025-09" db="UniProtKB">
        <authorList>
            <consortium name="Ensembl"/>
        </authorList>
    </citation>
    <scope>IDENTIFICATION</scope>
    <source>
        <strain evidence="7">Brown Norway</strain>
    </source>
</reference>
<dbReference type="GO" id="GO:0043409">
    <property type="term" value="P:negative regulation of MAPK cascade"/>
    <property type="evidence" value="ECO:0000266"/>
    <property type="project" value="RGD"/>
</dbReference>
<dbReference type="GO" id="GO:0032714">
    <property type="term" value="P:negative regulation of interleukin-5 production"/>
    <property type="evidence" value="ECO:0000266"/>
    <property type="project" value="RGD"/>
</dbReference>
<dbReference type="GO" id="GO:0002725">
    <property type="term" value="P:negative regulation of T cell cytokine production"/>
    <property type="evidence" value="ECO:0000266"/>
    <property type="project" value="RGD"/>
</dbReference>
<dbReference type="GO" id="GO:0001968">
    <property type="term" value="F:fibronectin binding"/>
    <property type="evidence" value="ECO:0000266"/>
    <property type="project" value="RGD"/>
</dbReference>
<dbReference type="PANTHER" id="PTHR11738">
    <property type="entry name" value="MHC CLASS I NK CELL RECEPTOR"/>
    <property type="match status" value="1"/>
</dbReference>
<evidence type="ECO:0000313" key="9">
    <source>
        <dbReference type="RGD" id="1359090"/>
    </source>
</evidence>
<dbReference type="GO" id="GO:0030547">
    <property type="term" value="F:signaling receptor inhibitor activity"/>
    <property type="evidence" value="ECO:0000266"/>
    <property type="project" value="RGD"/>
</dbReference>
<keyword evidence="3" id="KW-0325">Glycoprotein</keyword>
<dbReference type="AGR" id="RGD:1359090"/>
<dbReference type="Proteomes" id="UP000002494">
    <property type="component" value="Chromosome 1"/>
</dbReference>
<dbReference type="GO" id="GO:0032682">
    <property type="term" value="P:negative regulation of chemokine production"/>
    <property type="evidence" value="ECO:0000266"/>
    <property type="project" value="RGD"/>
</dbReference>
<evidence type="ECO:0000259" key="6">
    <source>
        <dbReference type="PROSITE" id="PS50835"/>
    </source>
</evidence>
<gene>
    <name evidence="7 9" type="primary">Lilrb4</name>
</gene>
<dbReference type="GO" id="GO:2000524">
    <property type="term" value="P:negative regulation of T cell costimulation"/>
    <property type="evidence" value="ECO:0000266"/>
    <property type="project" value="RGD"/>
</dbReference>
<feature type="transmembrane region" description="Helical" evidence="5">
    <location>
        <begin position="32"/>
        <end position="51"/>
    </location>
</feature>
<dbReference type="PANTHER" id="PTHR11738:SF181">
    <property type="entry name" value="LEUKOCYTE IMMUNOGLOBULIN-LIKE RECEPTOR SUBFAMILY B MEMBER 4A-RELATED"/>
    <property type="match status" value="1"/>
</dbReference>
<keyword evidence="5" id="KW-1133">Transmembrane helix</keyword>
<dbReference type="GO" id="GO:0042130">
    <property type="term" value="P:negative regulation of T cell proliferation"/>
    <property type="evidence" value="ECO:0000266"/>
    <property type="project" value="RGD"/>
</dbReference>
<dbReference type="GO" id="GO:0032689">
    <property type="term" value="P:negative regulation of type II interferon production"/>
    <property type="evidence" value="ECO:0000266"/>
    <property type="project" value="RGD"/>
</dbReference>
<dbReference type="GO" id="GO:0002774">
    <property type="term" value="P:Fc receptor mediated inhibitory signaling pathway"/>
    <property type="evidence" value="ECO:0000266"/>
    <property type="project" value="RGD"/>
</dbReference>
<feature type="transmembrane region" description="Helical" evidence="5">
    <location>
        <begin position="275"/>
        <end position="296"/>
    </location>
</feature>
<dbReference type="GO" id="GO:1900181">
    <property type="term" value="P:negative regulation of protein localization to nucleus"/>
    <property type="evidence" value="ECO:0000266"/>
    <property type="project" value="RGD"/>
</dbReference>
<dbReference type="AlphaFoldDB" id="A0A0G2JVH3"/>
<keyword evidence="2" id="KW-1015">Disulfide bond</keyword>
<dbReference type="GO" id="GO:0045576">
    <property type="term" value="P:mast cell activation"/>
    <property type="evidence" value="ECO:0000266"/>
    <property type="project" value="RGD"/>
</dbReference>
<dbReference type="GO" id="GO:0032693">
    <property type="term" value="P:negative regulation of interleukin-10 production"/>
    <property type="evidence" value="ECO:0000266"/>
    <property type="project" value="RGD"/>
</dbReference>
<dbReference type="GO" id="GO:0045671">
    <property type="term" value="P:negative regulation of osteoclast differentiation"/>
    <property type="evidence" value="ECO:0000266"/>
    <property type="project" value="RGD"/>
</dbReference>
<dbReference type="CDD" id="cd16843">
    <property type="entry name" value="IgC2_D1_D2_LILR_KIR_like"/>
    <property type="match status" value="1"/>
</dbReference>
<dbReference type="GO" id="GO:0045591">
    <property type="term" value="P:positive regulation of regulatory T cell differentiation"/>
    <property type="evidence" value="ECO:0000266"/>
    <property type="project" value="RGD"/>
</dbReference>
<dbReference type="ExpressionAtlas" id="A0A0G2JVH3">
    <property type="expression patterns" value="baseline and differential"/>
</dbReference>
<dbReference type="InterPro" id="IPR050412">
    <property type="entry name" value="Ig-like_Receptors_ImmuneReg"/>
</dbReference>
<sequence length="412" mass="46988">MTGRTCPEYDRCILADVTEHGQTVPRTQLQTLLGVIMISMLTMLLYLGLILEHRTKIQAGHLPRPIIWAEPGSMIAIYTSVTIWCQGSWEAQKYHLYKEGNVNPWDTQLPLETRNKAKFNIQYMTTTYADTYKCYYESAAGFSEHSDAMELVMTGAYTNPSLSVWPSSDVTSGVSIAFKCSSSMGFGRFILIQDGKDSFRWTLDSQRHDNQPFHATFVLDTVTPNHNGTFRCYGSFRNEPHLWSKSSDPLVLMVSETKNQSPTHTEDGLKTYQKILTGVLVSFLLLLLLLLLLILIRYRYSCKKKATQRDANLQLTSGVPETTYRDRLHQKSSSPDATINEKYLYASVKNTQSEDNGELDSWNPPDKDPHGIVYAQVKPSRLRKDTTSWRPKETQVVTYAQLCSRTQEYDNR</sequence>
<dbReference type="SUPFAM" id="SSF48726">
    <property type="entry name" value="Immunoglobulin"/>
    <property type="match status" value="2"/>
</dbReference>
<reference evidence="7" key="1">
    <citation type="submission" date="2024-01" db="EMBL/GenBank/DDBJ databases">
        <title>GRCr8: a new rat reference genome assembly contstructed from accurate long reads and long range scaffolding.</title>
        <authorList>
            <person name="Doris P.A."/>
            <person name="Kalbfleisch T."/>
            <person name="Li K."/>
            <person name="Howe K."/>
            <person name="Wood J."/>
        </authorList>
    </citation>
    <scope>NUCLEOTIDE SEQUENCE [LARGE SCALE GENOMIC DNA]</scope>
    <source>
        <strain evidence="7">Brown Norway</strain>
    </source>
</reference>
<dbReference type="FunFam" id="2.60.40.10:FF:000049">
    <property type="entry name" value="Leukocyte immunoglobulin-like receptor subfamily B member 1"/>
    <property type="match status" value="2"/>
</dbReference>
<dbReference type="GO" id="GO:0032720">
    <property type="term" value="P:negative regulation of tumor necrosis factor production"/>
    <property type="evidence" value="ECO:0000266"/>
    <property type="project" value="RGD"/>
</dbReference>
<dbReference type="InParanoid" id="A0A0G2JVH3"/>
<dbReference type="GO" id="GO:0002669">
    <property type="term" value="P:positive regulation of T cell anergy"/>
    <property type="evidence" value="ECO:0000266"/>
    <property type="project" value="RGD"/>
</dbReference>
<dbReference type="GO" id="GO:0030293">
    <property type="term" value="F:transmembrane receptor protein tyrosine kinase inhibitor activity"/>
    <property type="evidence" value="ECO:0000266"/>
    <property type="project" value="RGD"/>
</dbReference>
<dbReference type="GO" id="GO:0032691">
    <property type="term" value="P:negative regulation of interleukin-1 beta production"/>
    <property type="evidence" value="ECO:0000266"/>
    <property type="project" value="RGD"/>
</dbReference>
<dbReference type="GO" id="GO:0140105">
    <property type="term" value="P:interleukin-10-mediated signaling pathway"/>
    <property type="evidence" value="ECO:0000266"/>
    <property type="project" value="RGD"/>
</dbReference>
<dbReference type="GO" id="GO:0034185">
    <property type="term" value="F:apolipoprotein binding"/>
    <property type="evidence" value="ECO:0000266"/>
    <property type="project" value="RGD"/>
</dbReference>
<evidence type="ECO:0000256" key="2">
    <source>
        <dbReference type="ARBA" id="ARBA00023157"/>
    </source>
</evidence>
<dbReference type="InterPro" id="IPR007110">
    <property type="entry name" value="Ig-like_dom"/>
</dbReference>
<dbReference type="GO" id="GO:1902894">
    <property type="term" value="P:negative regulation of miRNA transcription"/>
    <property type="evidence" value="ECO:0000266"/>
    <property type="project" value="RGD"/>
</dbReference>
<evidence type="ECO:0000256" key="4">
    <source>
        <dbReference type="ARBA" id="ARBA00023319"/>
    </source>
</evidence>
<dbReference type="GO" id="GO:0045584">
    <property type="term" value="P:negative regulation of cytotoxic T cell differentiation"/>
    <property type="evidence" value="ECO:0000266"/>
    <property type="project" value="RGD"/>
</dbReference>
<evidence type="ECO:0000256" key="1">
    <source>
        <dbReference type="ARBA" id="ARBA00022729"/>
    </source>
</evidence>
<dbReference type="GO" id="GO:0046007">
    <property type="term" value="P:negative regulation of activated T cell proliferation"/>
    <property type="evidence" value="ECO:0000266"/>
    <property type="project" value="RGD"/>
</dbReference>
<dbReference type="Pfam" id="PF13895">
    <property type="entry name" value="Ig_2"/>
    <property type="match status" value="1"/>
</dbReference>
<keyword evidence="5" id="KW-0472">Membrane</keyword>
<dbReference type="GO" id="GO:0002507">
    <property type="term" value="P:tolerance induction"/>
    <property type="evidence" value="ECO:0000266"/>
    <property type="project" value="RGD"/>
</dbReference>
<dbReference type="GO" id="GO:0043124">
    <property type="term" value="P:negative regulation of canonical NF-kappaB signal transduction"/>
    <property type="evidence" value="ECO:0000266"/>
    <property type="project" value="RGD"/>
</dbReference>